<organism evidence="6 7">
    <name type="scientific">Cordyceps militaris (strain CM01)</name>
    <name type="common">Caterpillar fungus</name>
    <dbReference type="NCBI Taxonomy" id="983644"/>
    <lineage>
        <taxon>Eukaryota</taxon>
        <taxon>Fungi</taxon>
        <taxon>Dikarya</taxon>
        <taxon>Ascomycota</taxon>
        <taxon>Pezizomycotina</taxon>
        <taxon>Sordariomycetes</taxon>
        <taxon>Hypocreomycetidae</taxon>
        <taxon>Hypocreales</taxon>
        <taxon>Cordycipitaceae</taxon>
        <taxon>Cordyceps</taxon>
    </lineage>
</organism>
<dbReference type="PROSITE" id="PS00455">
    <property type="entry name" value="AMP_BINDING"/>
    <property type="match status" value="1"/>
</dbReference>
<dbReference type="InterPro" id="IPR036291">
    <property type="entry name" value="NAD(P)-bd_dom_sf"/>
</dbReference>
<dbReference type="Pfam" id="PF23562">
    <property type="entry name" value="AMP-binding_C_3"/>
    <property type="match status" value="1"/>
</dbReference>
<dbReference type="OMA" id="WNPQEFI"/>
<evidence type="ECO:0000256" key="2">
    <source>
        <dbReference type="ARBA" id="ARBA00022553"/>
    </source>
</evidence>
<dbReference type="InterPro" id="IPR036736">
    <property type="entry name" value="ACP-like_sf"/>
</dbReference>
<dbReference type="GeneID" id="18170735"/>
<sequence length="1046" mass="114282">MADNSRTPYGGPYGRRLYVHVVDETARAEPDGTWIYAPRSSVARDGWRAITWRQHANAVNRTANWLVERLGKPVPKSFPSLAYVGPNDARYLVLFAAGVKAGYQIMFPSTRNNTDSQVSLLRVTNCQKLLYGKEYTKRIQPWVQESGIGALEMLGLEQVLDDAPAPVHPYEETFESARFDPVIILHTSGSTGTPKPIYCNQGLFSSADRYHDFLEYEGFPFIMEAMATYSNKTYCPLPLFHAFGLYCFVNIATFWGKPLALAIGDKPLTAESVFEGYEAARCDALILPPSTVEDMAKLDGGIDKLKQLRYVAIGGGGISPQVGNSITSQGVKLNNCISSTEYCMYPVYWQTNYDNWDWFIFDNAQFGCEYAHVGDNLYEQTIIRHTPSQPIFYTFPDATAYKTGDLFEKHPALPGHWRSQGRVDNILVFRNGEKLNPVSLETAVTLHPDVRQALVVGHGHVQAGMILEPVRWPADEAQRQAFLDAIWPVIEAANAKTVEHGRVARHLVALADPQKLFLFSAKGSLRRGAVVQMYKEEIEALFAAHEVVEAAPLDTGTRESLAADIRALLSAASPGGVLEDEDDFFLHGIDSLQVIHLAKRVTAGLREAGVDQDRAVLAPRDVYAHSTVTRLSEFLFDRIQGTSSTRSPSQAEILQGLVDKYSAGLARRSDSDSRPRAKTTGKTVLLTGSTGSLGSYLLHFLIQDAGVARIVCLNRSDDGGRVKQRQAQKERGLSTSFDKVVFFHADLSRPDFALAKADFADLRSSVDVILHNAWPVNFNIAVASFEGHIRGVRHLIDFAQSAAVQTALLFVSSVGTVDRWSSAASPVPEANLTDLSLAGMGYGQSKQVGSIVIDAAARVGGVPAAVVRLGQVAGPTMQKGAWNTHEWLPTLIESSLRLGLLPSSLGSSNDVDWVPVDTVARTILDMARSLSAETDFSSGARFFNLVNPTTTPWSTIAPAVVRFYEQRGAALRLVSLEDWIEAVEQAPASSNLSAVKLLDMYGALAGAGAGAGFATEEARRASGALAAMGPVTPELMTLWCEQWNFV</sequence>
<accession>G3JS38</accession>
<dbReference type="Gene3D" id="3.40.50.720">
    <property type="entry name" value="NAD(P)-binding Rossmann-like Domain"/>
    <property type="match status" value="1"/>
</dbReference>
<dbReference type="PANTHER" id="PTHR43439:SF2">
    <property type="entry name" value="ENZYME, PUTATIVE (JCVI)-RELATED"/>
    <property type="match status" value="1"/>
</dbReference>
<dbReference type="HOGENOM" id="CLU_002220_0_0_1"/>
<dbReference type="InterPro" id="IPR051414">
    <property type="entry name" value="Adenylate-forming_Reductase"/>
</dbReference>
<dbReference type="VEuPathDB" id="FungiDB:CCM_08730"/>
<reference evidence="6 7" key="1">
    <citation type="journal article" date="2011" name="Genome Biol.">
        <title>Genome sequence of the insect pathogenic fungus Cordyceps militaris, a valued traditional Chinese medicine.</title>
        <authorList>
            <person name="Zheng P."/>
            <person name="Xia Y."/>
            <person name="Xiao G."/>
            <person name="Xiong C."/>
            <person name="Hu X."/>
            <person name="Zhang S."/>
            <person name="Zheng H."/>
            <person name="Huang Y."/>
            <person name="Zhou Y."/>
            <person name="Wang S."/>
            <person name="Zhao G.P."/>
            <person name="Liu X."/>
            <person name="St Leger R.J."/>
            <person name="Wang C."/>
        </authorList>
    </citation>
    <scope>NUCLEOTIDE SEQUENCE [LARGE SCALE GENOMIC DNA]</scope>
    <source>
        <strain evidence="6 7">CM01</strain>
    </source>
</reference>
<name>G3JS38_CORMM</name>
<evidence type="ECO:0000259" key="4">
    <source>
        <dbReference type="Pfam" id="PF00501"/>
    </source>
</evidence>
<dbReference type="STRING" id="983644.G3JS38"/>
<dbReference type="SUPFAM" id="SSF51735">
    <property type="entry name" value="NAD(P)-binding Rossmann-fold domains"/>
    <property type="match status" value="1"/>
</dbReference>
<dbReference type="InterPro" id="IPR042099">
    <property type="entry name" value="ANL_N_sf"/>
</dbReference>
<feature type="domain" description="Thioester reductase (TE)" evidence="5">
    <location>
        <begin position="686"/>
        <end position="923"/>
    </location>
</feature>
<dbReference type="Gene3D" id="1.10.1200.10">
    <property type="entry name" value="ACP-like"/>
    <property type="match status" value="1"/>
</dbReference>
<dbReference type="Gene3D" id="3.40.50.12780">
    <property type="entry name" value="N-terminal domain of ligase-like"/>
    <property type="match status" value="1"/>
</dbReference>
<dbReference type="InterPro" id="IPR013120">
    <property type="entry name" value="FAR_NAD-bd"/>
</dbReference>
<dbReference type="Pfam" id="PF00501">
    <property type="entry name" value="AMP-binding"/>
    <property type="match status" value="1"/>
</dbReference>
<dbReference type="eggNOG" id="KOG1178">
    <property type="taxonomic scope" value="Eukaryota"/>
</dbReference>
<evidence type="ECO:0000313" key="6">
    <source>
        <dbReference type="EMBL" id="EGX88684.1"/>
    </source>
</evidence>
<dbReference type="OrthoDB" id="429813at2759"/>
<keyword evidence="3" id="KW-0521">NADP</keyword>
<dbReference type="PANTHER" id="PTHR43439">
    <property type="entry name" value="PHENYLACETATE-COENZYME A LIGASE"/>
    <property type="match status" value="1"/>
</dbReference>
<proteinExistence type="predicted"/>
<keyword evidence="2" id="KW-0597">Phosphoprotein</keyword>
<dbReference type="SUPFAM" id="SSF56801">
    <property type="entry name" value="Acetyl-CoA synthetase-like"/>
    <property type="match status" value="1"/>
</dbReference>
<keyword evidence="1" id="KW-0596">Phosphopantetheine</keyword>
<dbReference type="InParanoid" id="G3JS38"/>
<dbReference type="Proteomes" id="UP000001610">
    <property type="component" value="Unassembled WGS sequence"/>
</dbReference>
<protein>
    <submittedName>
        <fullName evidence="6">NRPS-like enzyme, putative</fullName>
    </submittedName>
</protein>
<dbReference type="EMBL" id="JH126405">
    <property type="protein sequence ID" value="EGX88684.1"/>
    <property type="molecule type" value="Genomic_DNA"/>
</dbReference>
<dbReference type="InterPro" id="IPR000873">
    <property type="entry name" value="AMP-dep_synth/lig_dom"/>
</dbReference>
<evidence type="ECO:0000259" key="5">
    <source>
        <dbReference type="Pfam" id="PF07993"/>
    </source>
</evidence>
<dbReference type="RefSeq" id="XP_006673929.1">
    <property type="nucleotide sequence ID" value="XM_006673866.1"/>
</dbReference>
<evidence type="ECO:0000256" key="3">
    <source>
        <dbReference type="ARBA" id="ARBA00022857"/>
    </source>
</evidence>
<dbReference type="KEGG" id="cmt:CCM_08730"/>
<gene>
    <name evidence="6" type="ORF">CCM_08730</name>
</gene>
<dbReference type="Pfam" id="PF07993">
    <property type="entry name" value="NAD_binding_4"/>
    <property type="match status" value="1"/>
</dbReference>
<feature type="domain" description="AMP-dependent synthetase/ligase" evidence="4">
    <location>
        <begin position="24"/>
        <end position="345"/>
    </location>
</feature>
<evidence type="ECO:0000256" key="1">
    <source>
        <dbReference type="ARBA" id="ARBA00022450"/>
    </source>
</evidence>
<keyword evidence="7" id="KW-1185">Reference proteome</keyword>
<dbReference type="AlphaFoldDB" id="G3JS38"/>
<dbReference type="InterPro" id="IPR020845">
    <property type="entry name" value="AMP-binding_CS"/>
</dbReference>
<evidence type="ECO:0000313" key="7">
    <source>
        <dbReference type="Proteomes" id="UP000001610"/>
    </source>
</evidence>